<keyword evidence="6" id="KW-0472">Membrane</keyword>
<evidence type="ECO:0000256" key="1">
    <source>
        <dbReference type="ARBA" id="ARBA00004442"/>
    </source>
</evidence>
<keyword evidence="3" id="KW-0813">Transport</keyword>
<feature type="chain" id="PRO_5045866761" evidence="9">
    <location>
        <begin position="23"/>
        <end position="436"/>
    </location>
</feature>
<dbReference type="EMBL" id="BAABFC010000027">
    <property type="protein sequence ID" value="GAA4503708.1"/>
    <property type="molecule type" value="Genomic_DNA"/>
</dbReference>
<keyword evidence="8" id="KW-0175">Coiled coil</keyword>
<accession>A0ABP8QMW1</accession>
<protein>
    <submittedName>
        <fullName evidence="10">TolC family outer membrane protein</fullName>
    </submittedName>
</protein>
<keyword evidence="4" id="KW-1134">Transmembrane beta strand</keyword>
<evidence type="ECO:0000256" key="9">
    <source>
        <dbReference type="SAM" id="SignalP"/>
    </source>
</evidence>
<keyword evidence="7" id="KW-0998">Cell outer membrane</keyword>
<evidence type="ECO:0000256" key="4">
    <source>
        <dbReference type="ARBA" id="ARBA00022452"/>
    </source>
</evidence>
<dbReference type="Pfam" id="PF02321">
    <property type="entry name" value="OEP"/>
    <property type="match status" value="2"/>
</dbReference>
<dbReference type="RefSeq" id="WP_345014659.1">
    <property type="nucleotide sequence ID" value="NZ_BAABFC010000027.1"/>
</dbReference>
<evidence type="ECO:0000313" key="11">
    <source>
        <dbReference type="Proteomes" id="UP001501321"/>
    </source>
</evidence>
<comment type="caution">
    <text evidence="10">The sequence shown here is derived from an EMBL/GenBank/DDBJ whole genome shotgun (WGS) entry which is preliminary data.</text>
</comment>
<dbReference type="InterPro" id="IPR010130">
    <property type="entry name" value="T1SS_OMP_TolC"/>
</dbReference>
<dbReference type="PANTHER" id="PTHR30026:SF22">
    <property type="entry name" value="OUTER MEMBRANE EFFLUX PROTEIN"/>
    <property type="match status" value="1"/>
</dbReference>
<evidence type="ECO:0000256" key="5">
    <source>
        <dbReference type="ARBA" id="ARBA00022692"/>
    </source>
</evidence>
<dbReference type="InterPro" id="IPR051906">
    <property type="entry name" value="TolC-like"/>
</dbReference>
<comment type="similarity">
    <text evidence="2">Belongs to the outer membrane factor (OMF) (TC 1.B.17) family.</text>
</comment>
<dbReference type="NCBIfam" id="TIGR01844">
    <property type="entry name" value="type_I_sec_TolC"/>
    <property type="match status" value="1"/>
</dbReference>
<dbReference type="SUPFAM" id="SSF56954">
    <property type="entry name" value="Outer membrane efflux proteins (OEP)"/>
    <property type="match status" value="1"/>
</dbReference>
<dbReference type="PANTHER" id="PTHR30026">
    <property type="entry name" value="OUTER MEMBRANE PROTEIN TOLC"/>
    <property type="match status" value="1"/>
</dbReference>
<feature type="signal peptide" evidence="9">
    <location>
        <begin position="1"/>
        <end position="22"/>
    </location>
</feature>
<evidence type="ECO:0000256" key="6">
    <source>
        <dbReference type="ARBA" id="ARBA00023136"/>
    </source>
</evidence>
<evidence type="ECO:0000256" key="7">
    <source>
        <dbReference type="ARBA" id="ARBA00023237"/>
    </source>
</evidence>
<feature type="coiled-coil region" evidence="8">
    <location>
        <begin position="184"/>
        <end position="218"/>
    </location>
</feature>
<dbReference type="Proteomes" id="UP001501321">
    <property type="component" value="Unassembled WGS sequence"/>
</dbReference>
<dbReference type="InterPro" id="IPR003423">
    <property type="entry name" value="OMP_efflux"/>
</dbReference>
<name>A0ABP8QMW1_9GAMM</name>
<evidence type="ECO:0000256" key="8">
    <source>
        <dbReference type="SAM" id="Coils"/>
    </source>
</evidence>
<evidence type="ECO:0000313" key="10">
    <source>
        <dbReference type="EMBL" id="GAA4503708.1"/>
    </source>
</evidence>
<sequence length="436" mass="48786">MKKTYIATLMSAALIFPAASWAQSLEQSVAEALLTHPQIQEAYHLYQSRQYQIDEAKAGYLPKIDAIAGIGPERTNNSTTRAGGDGVDKSLTRQEASVSLTQMLFDGFDTSSNVNRTQAEAEAQKYALFSTAENTALRVSEVYLNVLRQQEIFELSKKNLQTHEDILADIAKRTDSGLGSTADLSQIQGRVARAYANLAAAENNLRDAQSEYMRVINAEPMDLVQPVPDADMLPANLDDALKVATAQHPTLLSSLQDIEAARYQHEGAKANFYPRVSVEASQNWYEDADGIKGSSEEGRAMLMVRYNLFNGGADTARSRSTSALQSQAKDINMNAYRQVEEGTRLAWAARDSLLQQKEFFRKHVDASYDTVQAYKKQFTLGKRTLLDVLNTENELFEARRSYINADYDELYAEYRIMNATGRLLDSLRVTRPEQWK</sequence>
<proteinExistence type="inferred from homology"/>
<evidence type="ECO:0000256" key="2">
    <source>
        <dbReference type="ARBA" id="ARBA00007613"/>
    </source>
</evidence>
<evidence type="ECO:0000256" key="3">
    <source>
        <dbReference type="ARBA" id="ARBA00022448"/>
    </source>
</evidence>
<comment type="subcellular location">
    <subcellularLocation>
        <location evidence="1">Cell outer membrane</location>
    </subcellularLocation>
</comment>
<gene>
    <name evidence="10" type="ORF">GCM10023095_30430</name>
</gene>
<keyword evidence="5" id="KW-0812">Transmembrane</keyword>
<dbReference type="Gene3D" id="1.20.1600.10">
    <property type="entry name" value="Outer membrane efflux proteins (OEP)"/>
    <property type="match status" value="1"/>
</dbReference>
<reference evidence="11" key="1">
    <citation type="journal article" date="2019" name="Int. J. Syst. Evol. Microbiol.">
        <title>The Global Catalogue of Microorganisms (GCM) 10K type strain sequencing project: providing services to taxonomists for standard genome sequencing and annotation.</title>
        <authorList>
            <consortium name="The Broad Institute Genomics Platform"/>
            <consortium name="The Broad Institute Genome Sequencing Center for Infectious Disease"/>
            <person name="Wu L."/>
            <person name="Ma J."/>
        </authorList>
    </citation>
    <scope>NUCLEOTIDE SEQUENCE [LARGE SCALE GENOMIC DNA]</scope>
    <source>
        <strain evidence="11">JCM 32226</strain>
    </source>
</reference>
<keyword evidence="11" id="KW-1185">Reference proteome</keyword>
<organism evidence="10 11">
    <name type="scientific">Pseudaeromonas paramecii</name>
    <dbReference type="NCBI Taxonomy" id="2138166"/>
    <lineage>
        <taxon>Bacteria</taxon>
        <taxon>Pseudomonadati</taxon>
        <taxon>Pseudomonadota</taxon>
        <taxon>Gammaproteobacteria</taxon>
        <taxon>Aeromonadales</taxon>
        <taxon>Aeromonadaceae</taxon>
        <taxon>Pseudaeromonas</taxon>
    </lineage>
</organism>
<keyword evidence="9" id="KW-0732">Signal</keyword>